<keyword evidence="2" id="KW-1185">Reference proteome</keyword>
<evidence type="ECO:0000313" key="1">
    <source>
        <dbReference type="EMBL" id="THG43840.1"/>
    </source>
</evidence>
<evidence type="ECO:0000313" key="2">
    <source>
        <dbReference type="Proteomes" id="UP000305401"/>
    </source>
</evidence>
<protein>
    <submittedName>
        <fullName evidence="1">Uncharacterized protein</fullName>
    </submittedName>
</protein>
<proteinExistence type="predicted"/>
<organism evidence="1 2">
    <name type="scientific">Muribaculum caecicola</name>
    <dbReference type="NCBI Taxonomy" id="3038144"/>
    <lineage>
        <taxon>Bacteria</taxon>
        <taxon>Pseudomonadati</taxon>
        <taxon>Bacteroidota</taxon>
        <taxon>Bacteroidia</taxon>
        <taxon>Bacteroidales</taxon>
        <taxon>Muribaculaceae</taxon>
        <taxon>Muribaculum</taxon>
    </lineage>
</organism>
<dbReference type="EMBL" id="SSTG01000173">
    <property type="protein sequence ID" value="THG43840.1"/>
    <property type="molecule type" value="Genomic_DNA"/>
</dbReference>
<comment type="caution">
    <text evidence="1">The sequence shown here is derived from an EMBL/GenBank/DDBJ whole genome shotgun (WGS) entry which is preliminary data.</text>
</comment>
<name>A0AC61S350_9BACT</name>
<reference evidence="1" key="1">
    <citation type="submission" date="2019-04" db="EMBL/GenBank/DDBJ databases">
        <title>Microbes associate with the intestines of laboratory mice.</title>
        <authorList>
            <person name="Navarre W."/>
            <person name="Wong E."/>
            <person name="Huang K.C."/>
            <person name="Tropini C."/>
            <person name="Ng K."/>
            <person name="Yu B."/>
        </authorList>
    </citation>
    <scope>NUCLEOTIDE SEQUENCE</scope>
    <source>
        <strain evidence="1">NM86_A22</strain>
    </source>
</reference>
<dbReference type="Proteomes" id="UP000305401">
    <property type="component" value="Unassembled WGS sequence"/>
</dbReference>
<sequence length="185" mass="21009">MVHFLRYISQLVMSPSHGWEDIAARSEKPAEIAINGFYPLLGLTACSVFAKLFYGGIRLNPLSLLIEEAVVTFVMFFAGYFFASFCWSVFAGRFSAKTEATEKKQDTFIIYNLSLLAIIQIIENVLPISLSLVQFLPLFILVVIWAGHTYVCVRPQSMLMFMVFAVLTILVPPYAIFYIFMTFLQ</sequence>
<gene>
    <name evidence="1" type="ORF">E5990_10000</name>
</gene>
<accession>A0AC61S350</accession>